<organism evidence="2 3">
    <name type="scientific">Nocardioides lianchengensis</name>
    <dbReference type="NCBI Taxonomy" id="1045774"/>
    <lineage>
        <taxon>Bacteria</taxon>
        <taxon>Bacillati</taxon>
        <taxon>Actinomycetota</taxon>
        <taxon>Actinomycetes</taxon>
        <taxon>Propionibacteriales</taxon>
        <taxon>Nocardioidaceae</taxon>
        <taxon>Nocardioides</taxon>
    </lineage>
</organism>
<accession>A0A1G7C5I9</accession>
<reference evidence="2 3" key="1">
    <citation type="submission" date="2016-10" db="EMBL/GenBank/DDBJ databases">
        <authorList>
            <person name="de Groot N.N."/>
        </authorList>
    </citation>
    <scope>NUCLEOTIDE SEQUENCE [LARGE SCALE GENOMIC DNA]</scope>
    <source>
        <strain evidence="2 3">CGMCC 4.6858</strain>
    </source>
</reference>
<dbReference type="OrthoDB" id="9785431at2"/>
<name>A0A1G7C5I9_9ACTN</name>
<feature type="transmembrane region" description="Helical" evidence="1">
    <location>
        <begin position="43"/>
        <end position="63"/>
    </location>
</feature>
<dbReference type="STRING" id="1045774.SAMN05421872_1221"/>
<proteinExistence type="predicted"/>
<keyword evidence="1" id="KW-0812">Transmembrane</keyword>
<keyword evidence="1" id="KW-1133">Transmembrane helix</keyword>
<dbReference type="PANTHER" id="PTHR36844:SF1">
    <property type="entry name" value="PROTEASE PRSW"/>
    <property type="match status" value="1"/>
</dbReference>
<feature type="transmembrane region" description="Helical" evidence="1">
    <location>
        <begin position="181"/>
        <end position="200"/>
    </location>
</feature>
<dbReference type="Proteomes" id="UP000199034">
    <property type="component" value="Unassembled WGS sequence"/>
</dbReference>
<sequence length="404" mass="43302">MSTSSDTGVAGTAETADLLARRRDAIEESGWGARFHLFQPRNLSLWVYLLLVVLGARELYRIAVPIAPVFADADIAGVASAGTFCLLFLLFLHHADRYERTPALLAATAFIGGGIGAVWAMAMPGNAAVMSLYSKTFGQVWAADWNAGLTAPFVEESAKGAVFVLMLGLAPFVIRTVYDGLIVGAFVGLGFQVLEDMLYGQNSAYSNFGVDQVGAVLHTFVIRSLSGISSHAMYTAIFAAGIVYLVGTRAQPRRVGRGLLLMASAMLIHGLWDSMLALSNANGFVVTALMAGITVVSFVVLFVALRWGSHRERGWLRDVLAPEVANGTLTEVELVALTGEQSRRRKDRKAAIKGRADGVSKRREKHVLAAALDLAHDLSESGGEDNDAVAHSRKEIARLRAGRA</sequence>
<feature type="transmembrane region" description="Helical" evidence="1">
    <location>
        <begin position="104"/>
        <end position="122"/>
    </location>
</feature>
<dbReference type="InterPro" id="IPR026898">
    <property type="entry name" value="PrsW"/>
</dbReference>
<dbReference type="AlphaFoldDB" id="A0A1G7C5I9"/>
<feature type="transmembrane region" description="Helical" evidence="1">
    <location>
        <begin position="258"/>
        <end position="278"/>
    </location>
</feature>
<dbReference type="Pfam" id="PF13367">
    <property type="entry name" value="PrsW-protease"/>
    <property type="match status" value="1"/>
</dbReference>
<feature type="transmembrane region" description="Helical" evidence="1">
    <location>
        <begin position="220"/>
        <end position="246"/>
    </location>
</feature>
<evidence type="ECO:0000313" key="2">
    <source>
        <dbReference type="EMBL" id="SDE34644.1"/>
    </source>
</evidence>
<evidence type="ECO:0000313" key="3">
    <source>
        <dbReference type="Proteomes" id="UP000199034"/>
    </source>
</evidence>
<protein>
    <submittedName>
        <fullName evidence="2">Membrane proteinase PrsW, cleaves anti-sigma factor RsiW, M82 family</fullName>
    </submittedName>
</protein>
<dbReference type="EMBL" id="FMZM01000022">
    <property type="protein sequence ID" value="SDE34644.1"/>
    <property type="molecule type" value="Genomic_DNA"/>
</dbReference>
<keyword evidence="1" id="KW-0472">Membrane</keyword>
<dbReference type="PANTHER" id="PTHR36844">
    <property type="entry name" value="PROTEASE PRSW"/>
    <property type="match status" value="1"/>
</dbReference>
<evidence type="ECO:0000256" key="1">
    <source>
        <dbReference type="SAM" id="Phobius"/>
    </source>
</evidence>
<feature type="transmembrane region" description="Helical" evidence="1">
    <location>
        <begin position="284"/>
        <end position="307"/>
    </location>
</feature>
<dbReference type="RefSeq" id="WP_090861078.1">
    <property type="nucleotide sequence ID" value="NZ_FMZM01000022.1"/>
</dbReference>
<keyword evidence="3" id="KW-1185">Reference proteome</keyword>
<gene>
    <name evidence="2" type="ORF">SAMN05421872_1221</name>
</gene>
<dbReference type="GO" id="GO:0008233">
    <property type="term" value="F:peptidase activity"/>
    <property type="evidence" value="ECO:0007669"/>
    <property type="project" value="InterPro"/>
</dbReference>
<feature type="transmembrane region" description="Helical" evidence="1">
    <location>
        <begin position="75"/>
        <end position="92"/>
    </location>
</feature>